<name>A0A7J7IWS5_BUGNE</name>
<dbReference type="Proteomes" id="UP000593567">
    <property type="component" value="Unassembled WGS sequence"/>
</dbReference>
<dbReference type="EMBL" id="VXIV02003323">
    <property type="protein sequence ID" value="KAF6018300.1"/>
    <property type="molecule type" value="Genomic_DNA"/>
</dbReference>
<proteinExistence type="predicted"/>
<keyword evidence="2" id="KW-1185">Reference proteome</keyword>
<sequence>MVIASAIPLSFHDVVVDLNSCSLNVWLMEDHFLSTHATWVSLVEDYLIKKSSDIDTVLLFSLHGDLIHSFGCSFNISQEEFGQVKALLTTNTAESQFVWQQTKYTVVNRASCSKIAYYLPPACLTNHLLIKLSLDSALTDLCIQFAVSAVVCTPRVIKGSLVSLSIY</sequence>
<reference evidence="1" key="1">
    <citation type="submission" date="2020-06" db="EMBL/GenBank/DDBJ databases">
        <title>Draft genome of Bugula neritina, a colonial animal packing powerful symbionts and potential medicines.</title>
        <authorList>
            <person name="Rayko M."/>
        </authorList>
    </citation>
    <scope>NUCLEOTIDE SEQUENCE [LARGE SCALE GENOMIC DNA]</scope>
    <source>
        <strain evidence="1">Kwan_BN1</strain>
    </source>
</reference>
<gene>
    <name evidence="1" type="ORF">EB796_023386</name>
</gene>
<comment type="caution">
    <text evidence="1">The sequence shown here is derived from an EMBL/GenBank/DDBJ whole genome shotgun (WGS) entry which is preliminary data.</text>
</comment>
<protein>
    <submittedName>
        <fullName evidence="1">Uncharacterized protein</fullName>
    </submittedName>
</protein>
<evidence type="ECO:0000313" key="1">
    <source>
        <dbReference type="EMBL" id="KAF6018300.1"/>
    </source>
</evidence>
<organism evidence="1 2">
    <name type="scientific">Bugula neritina</name>
    <name type="common">Brown bryozoan</name>
    <name type="synonym">Sertularia neritina</name>
    <dbReference type="NCBI Taxonomy" id="10212"/>
    <lineage>
        <taxon>Eukaryota</taxon>
        <taxon>Metazoa</taxon>
        <taxon>Spiralia</taxon>
        <taxon>Lophotrochozoa</taxon>
        <taxon>Bryozoa</taxon>
        <taxon>Gymnolaemata</taxon>
        <taxon>Cheilostomatida</taxon>
        <taxon>Flustrina</taxon>
        <taxon>Buguloidea</taxon>
        <taxon>Bugulidae</taxon>
        <taxon>Bugula</taxon>
    </lineage>
</organism>
<dbReference type="AlphaFoldDB" id="A0A7J7IWS5"/>
<accession>A0A7J7IWS5</accession>
<evidence type="ECO:0000313" key="2">
    <source>
        <dbReference type="Proteomes" id="UP000593567"/>
    </source>
</evidence>